<dbReference type="Proteomes" id="UP001165492">
    <property type="component" value="Unassembled WGS sequence"/>
</dbReference>
<evidence type="ECO:0000313" key="7">
    <source>
        <dbReference type="EMBL" id="MCC5464599.1"/>
    </source>
</evidence>
<dbReference type="Pfam" id="PF02361">
    <property type="entry name" value="CbiQ"/>
    <property type="match status" value="1"/>
</dbReference>
<keyword evidence="5 6" id="KW-0472">Membrane</keyword>
<evidence type="ECO:0000256" key="3">
    <source>
        <dbReference type="ARBA" id="ARBA00022692"/>
    </source>
</evidence>
<evidence type="ECO:0000313" key="8">
    <source>
        <dbReference type="Proteomes" id="UP001165492"/>
    </source>
</evidence>
<name>A0ABS8HN81_9FIRM</name>
<feature type="transmembrane region" description="Helical" evidence="6">
    <location>
        <begin position="30"/>
        <end position="47"/>
    </location>
</feature>
<evidence type="ECO:0000256" key="1">
    <source>
        <dbReference type="ARBA" id="ARBA00004651"/>
    </source>
</evidence>
<gene>
    <name evidence="7" type="primary">cbiQ</name>
    <name evidence="7" type="ORF">LMF89_04370</name>
</gene>
<dbReference type="RefSeq" id="WP_229534036.1">
    <property type="nucleotide sequence ID" value="NZ_JAJHJB010000004.1"/>
</dbReference>
<protein>
    <submittedName>
        <fullName evidence="7">Cobalt ECF transporter T component CbiQ</fullName>
    </submittedName>
</protein>
<feature type="transmembrane region" description="Helical" evidence="6">
    <location>
        <begin position="53"/>
        <end position="72"/>
    </location>
</feature>
<keyword evidence="3 6" id="KW-0812">Transmembrane</keyword>
<keyword evidence="8" id="KW-1185">Reference proteome</keyword>
<keyword evidence="4 6" id="KW-1133">Transmembrane helix</keyword>
<dbReference type="CDD" id="cd16914">
    <property type="entry name" value="EcfT"/>
    <property type="match status" value="1"/>
</dbReference>
<feature type="transmembrane region" description="Helical" evidence="6">
    <location>
        <begin position="116"/>
        <end position="135"/>
    </location>
</feature>
<reference evidence="7" key="1">
    <citation type="submission" date="2021-11" db="EMBL/GenBank/DDBJ databases">
        <title>Description of a new species Pelosinus isolated from the bottom sediments of Lake Baikal.</title>
        <authorList>
            <person name="Zakharyuk A."/>
        </authorList>
    </citation>
    <scope>NUCLEOTIDE SEQUENCE</scope>
    <source>
        <strain evidence="7">Bkl1</strain>
    </source>
</reference>
<evidence type="ECO:0000256" key="2">
    <source>
        <dbReference type="ARBA" id="ARBA00022475"/>
    </source>
</evidence>
<evidence type="ECO:0000256" key="6">
    <source>
        <dbReference type="SAM" id="Phobius"/>
    </source>
</evidence>
<dbReference type="PANTHER" id="PTHR34857">
    <property type="entry name" value="SLL0384 PROTEIN"/>
    <property type="match status" value="1"/>
</dbReference>
<evidence type="ECO:0000256" key="5">
    <source>
        <dbReference type="ARBA" id="ARBA00023136"/>
    </source>
</evidence>
<accession>A0ABS8HN81</accession>
<sequence>MIKLESTWLDLRNIDDLATQKTFIHSLNSCTKLITTLVFVVLVTSFSKYEVTSLLPLLFYPVALMALGNLPYKPIVKRLILIAPFIVFIGLFNPVFDQTPIAKLGPFLITGGWLSFLSITIKLLLTVTSALILVATTGMNSICTALSQIGVPKPIVIQILFMYRYLHVLLEEFLKTNQAYNLRSFKANGIHYKAWGSLLGQLLLRTMDRAQRIYQAMLCRGFDGKVPLRSAASWTKKDHLYLLFCLSFFLLCRFINIPQTLGTLLTGGFQ</sequence>
<comment type="caution">
    <text evidence="7">The sequence shown here is derived from an EMBL/GenBank/DDBJ whole genome shotgun (WGS) entry which is preliminary data.</text>
</comment>
<proteinExistence type="predicted"/>
<feature type="transmembrane region" description="Helical" evidence="6">
    <location>
        <begin position="79"/>
        <end position="96"/>
    </location>
</feature>
<dbReference type="InterPro" id="IPR003339">
    <property type="entry name" value="ABC/ECF_trnsptr_transmembrane"/>
</dbReference>
<dbReference type="NCBIfam" id="TIGR02454">
    <property type="entry name" value="ECF_T_CbiQ"/>
    <property type="match status" value="1"/>
</dbReference>
<organism evidence="7 8">
    <name type="scientific">Pelosinus baikalensis</name>
    <dbReference type="NCBI Taxonomy" id="2892015"/>
    <lineage>
        <taxon>Bacteria</taxon>
        <taxon>Bacillati</taxon>
        <taxon>Bacillota</taxon>
        <taxon>Negativicutes</taxon>
        <taxon>Selenomonadales</taxon>
        <taxon>Sporomusaceae</taxon>
        <taxon>Pelosinus</taxon>
    </lineage>
</organism>
<evidence type="ECO:0000256" key="4">
    <source>
        <dbReference type="ARBA" id="ARBA00022989"/>
    </source>
</evidence>
<dbReference type="InterPro" id="IPR012809">
    <property type="entry name" value="ECF_CbiQ"/>
</dbReference>
<dbReference type="InterPro" id="IPR051611">
    <property type="entry name" value="ECF_transporter_component"/>
</dbReference>
<comment type="subcellular location">
    <subcellularLocation>
        <location evidence="1">Cell membrane</location>
        <topology evidence="1">Multi-pass membrane protein</topology>
    </subcellularLocation>
</comment>
<dbReference type="EMBL" id="JAJHJB010000004">
    <property type="protein sequence ID" value="MCC5464599.1"/>
    <property type="molecule type" value="Genomic_DNA"/>
</dbReference>
<feature type="transmembrane region" description="Helical" evidence="6">
    <location>
        <begin position="239"/>
        <end position="257"/>
    </location>
</feature>
<dbReference type="PANTHER" id="PTHR34857:SF2">
    <property type="entry name" value="SLL0384 PROTEIN"/>
    <property type="match status" value="1"/>
</dbReference>
<keyword evidence="2" id="KW-1003">Cell membrane</keyword>